<dbReference type="EMBL" id="CAUYUJ010016557">
    <property type="protein sequence ID" value="CAK0866632.1"/>
    <property type="molecule type" value="Genomic_DNA"/>
</dbReference>
<evidence type="ECO:0000313" key="3">
    <source>
        <dbReference type="Proteomes" id="UP001189429"/>
    </source>
</evidence>
<proteinExistence type="predicted"/>
<evidence type="ECO:0000313" key="2">
    <source>
        <dbReference type="EMBL" id="CAK0866632.1"/>
    </source>
</evidence>
<sequence length="448" mass="47340">GAAELRPHVAAYAVWALEDGGAAPPEGGGGATAAGHWWHGLSAGERERLDQRCALLEEAFVAAHAAPAPRDGPEEVPAGSGSSDAEGPKVRRHLAFGTLRDVVVLPQKLVRRLNRYGACRGAPWRRTLAAALSDHATLAAAFALGGAARRDAALHLMRVTRALGKPAKKDACVAETDSEAEPNLGTVRRRLWGRPRRPPARKRPAEGPGKGGGCFRDGCPQGVVRRGGRFRAAVWLSSERHDVLGPFRDTSEEAAADRSALAAALRSSGEQAVLELLDRIWTQPSPLHAALAAGARAGSAEEMLSAAAGPAGASGQPPPPPGSDAAAGATPEKAERRRRQQKMPVGVVRRQGGPGFRASVRLIPGGKRHLGPLRYTAEAAREDYLTVLAVQRESGDQASLRHLSGSSGRRPRRRPRGPTWRRGRRRGSPTGRPPPPRGARGAGPPRWS</sequence>
<feature type="compositionally biased region" description="Low complexity" evidence="1">
    <location>
        <begin position="303"/>
        <end position="315"/>
    </location>
</feature>
<feature type="compositionally biased region" description="Basic residues" evidence="1">
    <location>
        <begin position="193"/>
        <end position="202"/>
    </location>
</feature>
<feature type="compositionally biased region" description="Low complexity" evidence="1">
    <location>
        <begin position="438"/>
        <end position="448"/>
    </location>
</feature>
<feature type="compositionally biased region" description="Basic residues" evidence="1">
    <location>
        <begin position="409"/>
        <end position="427"/>
    </location>
</feature>
<reference evidence="2" key="1">
    <citation type="submission" date="2023-10" db="EMBL/GenBank/DDBJ databases">
        <authorList>
            <person name="Chen Y."/>
            <person name="Shah S."/>
            <person name="Dougan E. K."/>
            <person name="Thang M."/>
            <person name="Chan C."/>
        </authorList>
    </citation>
    <scope>NUCLEOTIDE SEQUENCE [LARGE SCALE GENOMIC DNA]</scope>
</reference>
<organism evidence="2 3">
    <name type="scientific">Prorocentrum cordatum</name>
    <dbReference type="NCBI Taxonomy" id="2364126"/>
    <lineage>
        <taxon>Eukaryota</taxon>
        <taxon>Sar</taxon>
        <taxon>Alveolata</taxon>
        <taxon>Dinophyceae</taxon>
        <taxon>Prorocentrales</taxon>
        <taxon>Prorocentraceae</taxon>
        <taxon>Prorocentrum</taxon>
    </lineage>
</organism>
<feature type="region of interest" description="Disordered" evidence="1">
    <location>
        <begin position="303"/>
        <end position="374"/>
    </location>
</feature>
<evidence type="ECO:0000256" key="1">
    <source>
        <dbReference type="SAM" id="MobiDB-lite"/>
    </source>
</evidence>
<feature type="non-terminal residue" evidence="2">
    <location>
        <position position="1"/>
    </location>
</feature>
<comment type="caution">
    <text evidence="2">The sequence shown here is derived from an EMBL/GenBank/DDBJ whole genome shotgun (WGS) entry which is preliminary data.</text>
</comment>
<gene>
    <name evidence="2" type="ORF">PCOR1329_LOCUS53763</name>
</gene>
<keyword evidence="3" id="KW-1185">Reference proteome</keyword>
<accession>A0ABN9V1M7</accession>
<protein>
    <submittedName>
        <fullName evidence="2">Uncharacterized protein</fullName>
    </submittedName>
</protein>
<feature type="region of interest" description="Disordered" evidence="1">
    <location>
        <begin position="193"/>
        <end position="214"/>
    </location>
</feature>
<feature type="region of interest" description="Disordered" evidence="1">
    <location>
        <begin position="65"/>
        <end position="88"/>
    </location>
</feature>
<dbReference type="Proteomes" id="UP001189429">
    <property type="component" value="Unassembled WGS sequence"/>
</dbReference>
<feature type="region of interest" description="Disordered" evidence="1">
    <location>
        <begin position="393"/>
        <end position="448"/>
    </location>
</feature>
<name>A0ABN9V1M7_9DINO</name>